<dbReference type="InterPro" id="IPR036249">
    <property type="entry name" value="Thioredoxin-like_sf"/>
</dbReference>
<evidence type="ECO:0000313" key="2">
    <source>
        <dbReference type="Proteomes" id="UP000183557"/>
    </source>
</evidence>
<dbReference type="EMBL" id="FOSB01000001">
    <property type="protein sequence ID" value="SFJ11097.1"/>
    <property type="molecule type" value="Genomic_DNA"/>
</dbReference>
<dbReference type="NCBIfam" id="TIGR04019">
    <property type="entry name" value="B_thiol_YtxJ"/>
    <property type="match status" value="1"/>
</dbReference>
<proteinExistence type="predicted"/>
<dbReference type="Pfam" id="PF11009">
    <property type="entry name" value="BrxC"/>
    <property type="match status" value="1"/>
</dbReference>
<evidence type="ECO:0000313" key="1">
    <source>
        <dbReference type="EMBL" id="SFJ11097.1"/>
    </source>
</evidence>
<gene>
    <name evidence="1" type="ORF">SAMN04487936_10132</name>
</gene>
<dbReference type="AlphaFoldDB" id="A0A1I3NPM8"/>
<dbReference type="SUPFAM" id="SSF52833">
    <property type="entry name" value="Thioredoxin-like"/>
    <property type="match status" value="1"/>
</dbReference>
<dbReference type="InterPro" id="IPR022551">
    <property type="entry name" value="BrxC"/>
</dbReference>
<accession>A0A1I3NPM8</accession>
<keyword evidence="2" id="KW-1185">Reference proteome</keyword>
<organism evidence="1 2">
    <name type="scientific">Halobacillus dabanensis</name>
    <dbReference type="NCBI Taxonomy" id="240302"/>
    <lineage>
        <taxon>Bacteria</taxon>
        <taxon>Bacillati</taxon>
        <taxon>Bacillota</taxon>
        <taxon>Bacilli</taxon>
        <taxon>Bacillales</taxon>
        <taxon>Bacillaceae</taxon>
        <taxon>Halobacillus</taxon>
    </lineage>
</organism>
<dbReference type="Proteomes" id="UP000183557">
    <property type="component" value="Unassembled WGS sequence"/>
</dbReference>
<name>A0A1I3NPM8_HALDA</name>
<protein>
    <submittedName>
        <fullName evidence="1">Bacillithiol system protein YtxJ</fullName>
    </submittedName>
</protein>
<sequence>MKPELIKTEEEFIQIIETHKEFFLLKHSLTCPISASALQQYNHFVEQTELPCFVLNVQEARGVSNQIAEQTGIRHESPQVIQFVEGEAIWHDSHSAITADRLKSL</sequence>
<reference evidence="2" key="1">
    <citation type="submission" date="2016-10" db="EMBL/GenBank/DDBJ databases">
        <authorList>
            <person name="Varghese N."/>
            <person name="Submissions S."/>
        </authorList>
    </citation>
    <scope>NUCLEOTIDE SEQUENCE [LARGE SCALE GENOMIC DNA]</scope>
    <source>
        <strain evidence="2">CGMCC 1.3704</strain>
    </source>
</reference>
<dbReference type="RefSeq" id="WP_075034544.1">
    <property type="nucleotide sequence ID" value="NZ_FOSB01000001.1"/>
</dbReference>
<dbReference type="Gene3D" id="3.40.30.10">
    <property type="entry name" value="Glutaredoxin"/>
    <property type="match status" value="1"/>
</dbReference>
<dbReference type="OrthoDB" id="677051at2"/>